<gene>
    <name evidence="1" type="ORF">GCM10010420_42250</name>
</gene>
<organism evidence="1 2">
    <name type="scientific">Streptomyces glaucosporus</name>
    <dbReference type="NCBI Taxonomy" id="284044"/>
    <lineage>
        <taxon>Bacteria</taxon>
        <taxon>Bacillati</taxon>
        <taxon>Actinomycetota</taxon>
        <taxon>Actinomycetes</taxon>
        <taxon>Kitasatosporales</taxon>
        <taxon>Streptomycetaceae</taxon>
        <taxon>Streptomyces</taxon>
    </lineage>
</organism>
<sequence>MSCGGFARAPSAPYGYVAGAGEGSAVPAVRFRPVAAGVWGGSPAGGSRRAPVGMTCPSWYGRKARRILWIAVFRPGAAGGVRACQEMRGRPPARTLSVCRPVVL</sequence>
<dbReference type="Proteomes" id="UP001500058">
    <property type="component" value="Unassembled WGS sequence"/>
</dbReference>
<evidence type="ECO:0008006" key="3">
    <source>
        <dbReference type="Google" id="ProtNLM"/>
    </source>
</evidence>
<reference evidence="2" key="1">
    <citation type="journal article" date="2019" name="Int. J. Syst. Evol. Microbiol.">
        <title>The Global Catalogue of Microorganisms (GCM) 10K type strain sequencing project: providing services to taxonomists for standard genome sequencing and annotation.</title>
        <authorList>
            <consortium name="The Broad Institute Genomics Platform"/>
            <consortium name="The Broad Institute Genome Sequencing Center for Infectious Disease"/>
            <person name="Wu L."/>
            <person name="Ma J."/>
        </authorList>
    </citation>
    <scope>NUCLEOTIDE SEQUENCE [LARGE SCALE GENOMIC DNA]</scope>
    <source>
        <strain evidence="2">JCM 6921</strain>
    </source>
</reference>
<dbReference type="EMBL" id="BAAATJ010000022">
    <property type="protein sequence ID" value="GAA2409378.1"/>
    <property type="molecule type" value="Genomic_DNA"/>
</dbReference>
<accession>A0ABP5VQJ2</accession>
<evidence type="ECO:0000313" key="2">
    <source>
        <dbReference type="Proteomes" id="UP001500058"/>
    </source>
</evidence>
<protein>
    <recommendedName>
        <fullName evidence="3">Secreted protein</fullName>
    </recommendedName>
</protein>
<comment type="caution">
    <text evidence="1">The sequence shown here is derived from an EMBL/GenBank/DDBJ whole genome shotgun (WGS) entry which is preliminary data.</text>
</comment>
<evidence type="ECO:0000313" key="1">
    <source>
        <dbReference type="EMBL" id="GAA2409378.1"/>
    </source>
</evidence>
<name>A0ABP5VQJ2_9ACTN</name>
<keyword evidence="2" id="KW-1185">Reference proteome</keyword>
<proteinExistence type="predicted"/>